<evidence type="ECO:0000313" key="7">
    <source>
        <dbReference type="EMBL" id="QTH63220.1"/>
    </source>
</evidence>
<sequence length="147" mass="16200">MDKINERILQHLKRDGRITNAELAESVGLSPSACLRRVQELEKSGIIKGYRAVLAPEKLGIQFIAYVTVGLSSHTKQAQAAFEQAIAGTPEVLECHNVTGSFEYLLRVETASLTSYKQFHTDVLGDIPEVNTITTLVVMDSPKDDRS</sequence>
<dbReference type="EMBL" id="CP072110">
    <property type="protein sequence ID" value="QTH63220.1"/>
    <property type="molecule type" value="Genomic_DNA"/>
</dbReference>
<evidence type="ECO:0000256" key="2">
    <source>
        <dbReference type="ARBA" id="ARBA00023125"/>
    </source>
</evidence>
<dbReference type="KEGG" id="psym:J1N51_10780"/>
<dbReference type="RefSeq" id="WP_208831231.1">
    <property type="nucleotide sequence ID" value="NZ_CP072110.1"/>
</dbReference>
<dbReference type="InterPro" id="IPR036390">
    <property type="entry name" value="WH_DNA-bd_sf"/>
</dbReference>
<dbReference type="InterPro" id="IPR019888">
    <property type="entry name" value="Tscrpt_reg_AsnC-like"/>
</dbReference>
<dbReference type="InterPro" id="IPR036388">
    <property type="entry name" value="WH-like_DNA-bd_sf"/>
</dbReference>
<dbReference type="GO" id="GO:0043201">
    <property type="term" value="P:response to L-leucine"/>
    <property type="evidence" value="ECO:0007669"/>
    <property type="project" value="TreeGrafter"/>
</dbReference>
<dbReference type="Gene3D" id="1.10.10.10">
    <property type="entry name" value="Winged helix-like DNA-binding domain superfamily/Winged helix DNA-binding domain"/>
    <property type="match status" value="1"/>
</dbReference>
<dbReference type="SUPFAM" id="SSF54909">
    <property type="entry name" value="Dimeric alpha+beta barrel"/>
    <property type="match status" value="1"/>
</dbReference>
<dbReference type="InterPro" id="IPR011008">
    <property type="entry name" value="Dimeric_a/b-barrel"/>
</dbReference>
<evidence type="ECO:0000256" key="1">
    <source>
        <dbReference type="ARBA" id="ARBA00023015"/>
    </source>
</evidence>
<dbReference type="Pfam" id="PF01037">
    <property type="entry name" value="AsnC_trans_reg"/>
    <property type="match status" value="1"/>
</dbReference>
<evidence type="ECO:0000259" key="6">
    <source>
        <dbReference type="PROSITE" id="PS50956"/>
    </source>
</evidence>
<proteinExistence type="predicted"/>
<dbReference type="GO" id="GO:0006355">
    <property type="term" value="P:regulation of DNA-templated transcription"/>
    <property type="evidence" value="ECO:0007669"/>
    <property type="project" value="UniProtKB-ARBA"/>
</dbReference>
<keyword evidence="1" id="KW-0805">Transcription regulation</keyword>
<evidence type="ECO:0000256" key="4">
    <source>
        <dbReference type="ARBA" id="ARBA00023163"/>
    </source>
</evidence>
<evidence type="ECO:0000256" key="5">
    <source>
        <dbReference type="ARBA" id="ARBA00039227"/>
    </source>
</evidence>
<dbReference type="InterPro" id="IPR019885">
    <property type="entry name" value="Tscrpt_reg_HTH_AsnC-type_CS"/>
</dbReference>
<dbReference type="AlphaFoldDB" id="A0A975DCP2"/>
<dbReference type="SUPFAM" id="SSF46785">
    <property type="entry name" value="Winged helix' DNA-binding domain"/>
    <property type="match status" value="1"/>
</dbReference>
<dbReference type="InterPro" id="IPR019887">
    <property type="entry name" value="Tscrpt_reg_AsnC/Lrp_C"/>
</dbReference>
<name>A0A975DCP2_9GAMM</name>
<dbReference type="PANTHER" id="PTHR30154">
    <property type="entry name" value="LEUCINE-RESPONSIVE REGULATORY PROTEIN"/>
    <property type="match status" value="1"/>
</dbReference>
<dbReference type="GO" id="GO:0005829">
    <property type="term" value="C:cytosol"/>
    <property type="evidence" value="ECO:0007669"/>
    <property type="project" value="TreeGrafter"/>
</dbReference>
<dbReference type="FunFam" id="1.10.10.10:FF:000186">
    <property type="entry name" value="AsnC family transcriptional regulator"/>
    <property type="match status" value="1"/>
</dbReference>
<dbReference type="GO" id="GO:0043565">
    <property type="term" value="F:sequence-specific DNA binding"/>
    <property type="evidence" value="ECO:0007669"/>
    <property type="project" value="InterPro"/>
</dbReference>
<accession>A0A975DCP2</accession>
<protein>
    <recommendedName>
        <fullName evidence="5">Leucine-responsive regulatory protein</fullName>
    </recommendedName>
</protein>
<dbReference type="InterPro" id="IPR000485">
    <property type="entry name" value="AsnC-type_HTH_dom"/>
</dbReference>
<evidence type="ECO:0000313" key="8">
    <source>
        <dbReference type="Proteomes" id="UP000682739"/>
    </source>
</evidence>
<keyword evidence="4" id="KW-0804">Transcription</keyword>
<dbReference type="PANTHER" id="PTHR30154:SF0">
    <property type="entry name" value="LEUCINE-RESPONSIVE REGULATORY PROTEIN"/>
    <property type="match status" value="1"/>
</dbReference>
<feature type="domain" description="HTH asnC-type" evidence="6">
    <location>
        <begin position="1"/>
        <end position="62"/>
    </location>
</feature>
<dbReference type="InterPro" id="IPR011991">
    <property type="entry name" value="ArsR-like_HTH"/>
</dbReference>
<dbReference type="SMART" id="SM00344">
    <property type="entry name" value="HTH_ASNC"/>
    <property type="match status" value="1"/>
</dbReference>
<gene>
    <name evidence="7" type="ORF">J1N51_10780</name>
</gene>
<organism evidence="7 8">
    <name type="scientific">Psychrosphaera ytuae</name>
    <dbReference type="NCBI Taxonomy" id="2820710"/>
    <lineage>
        <taxon>Bacteria</taxon>
        <taxon>Pseudomonadati</taxon>
        <taxon>Pseudomonadota</taxon>
        <taxon>Gammaproteobacteria</taxon>
        <taxon>Alteromonadales</taxon>
        <taxon>Pseudoalteromonadaceae</taxon>
        <taxon>Psychrosphaera</taxon>
    </lineage>
</organism>
<reference evidence="7" key="1">
    <citation type="submission" date="2021-03" db="EMBL/GenBank/DDBJ databases">
        <title>Description of Psychrosphaera ytuae sp. nov. isolated from deep sea sediment of South China Sea.</title>
        <authorList>
            <person name="Zhang J."/>
            <person name="Xu X.-D."/>
        </authorList>
    </citation>
    <scope>NUCLEOTIDE SEQUENCE</scope>
    <source>
        <strain evidence="7">MTZ26</strain>
    </source>
</reference>
<dbReference type="PROSITE" id="PS50956">
    <property type="entry name" value="HTH_ASNC_2"/>
    <property type="match status" value="1"/>
</dbReference>
<evidence type="ECO:0000256" key="3">
    <source>
        <dbReference type="ARBA" id="ARBA00023159"/>
    </source>
</evidence>
<dbReference type="Proteomes" id="UP000682739">
    <property type="component" value="Chromosome"/>
</dbReference>
<keyword evidence="3" id="KW-0010">Activator</keyword>
<dbReference type="Gene3D" id="3.30.70.920">
    <property type="match status" value="1"/>
</dbReference>
<dbReference type="PROSITE" id="PS00519">
    <property type="entry name" value="HTH_ASNC_1"/>
    <property type="match status" value="1"/>
</dbReference>
<dbReference type="GO" id="GO:0006524">
    <property type="term" value="P:alanine catabolic process"/>
    <property type="evidence" value="ECO:0007669"/>
    <property type="project" value="TreeGrafter"/>
</dbReference>
<dbReference type="CDD" id="cd00090">
    <property type="entry name" value="HTH_ARSR"/>
    <property type="match status" value="1"/>
</dbReference>
<keyword evidence="2" id="KW-0238">DNA-binding</keyword>
<dbReference type="Pfam" id="PF13412">
    <property type="entry name" value="HTH_24"/>
    <property type="match status" value="1"/>
</dbReference>
<keyword evidence="8" id="KW-1185">Reference proteome</keyword>
<dbReference type="PRINTS" id="PR00033">
    <property type="entry name" value="HTHASNC"/>
</dbReference>